<evidence type="ECO:0000313" key="2">
    <source>
        <dbReference type="Proteomes" id="UP000019678"/>
    </source>
</evidence>
<dbReference type="AlphaFoldDB" id="A0A017T5H1"/>
<dbReference type="RefSeq" id="WP_044245417.1">
    <property type="nucleotide sequence ID" value="NZ_ASRX01000042.1"/>
</dbReference>
<dbReference type="EMBL" id="ASRX01000042">
    <property type="protein sequence ID" value="EYF03821.1"/>
    <property type="molecule type" value="Genomic_DNA"/>
</dbReference>
<accession>A0A017T5H1</accession>
<gene>
    <name evidence="1" type="ORF">CAP_5251</name>
</gene>
<comment type="caution">
    <text evidence="1">The sequence shown here is derived from an EMBL/GenBank/DDBJ whole genome shotgun (WGS) entry which is preliminary data.</text>
</comment>
<dbReference type="OrthoDB" id="5513456at2"/>
<reference evidence="1 2" key="1">
    <citation type="submission" date="2013-05" db="EMBL/GenBank/DDBJ databases">
        <title>Genome assembly of Chondromyces apiculatus DSM 436.</title>
        <authorList>
            <person name="Sharma G."/>
            <person name="Khatri I."/>
            <person name="Kaur C."/>
            <person name="Mayilraj S."/>
            <person name="Subramanian S."/>
        </authorList>
    </citation>
    <scope>NUCLEOTIDE SEQUENCE [LARGE SCALE GENOMIC DNA]</scope>
    <source>
        <strain evidence="1 2">DSM 436</strain>
    </source>
</reference>
<keyword evidence="2" id="KW-1185">Reference proteome</keyword>
<name>A0A017T5H1_9BACT</name>
<protein>
    <submittedName>
        <fullName evidence="1">Uncharacterized protein</fullName>
    </submittedName>
</protein>
<evidence type="ECO:0000313" key="1">
    <source>
        <dbReference type="EMBL" id="EYF03821.1"/>
    </source>
</evidence>
<sequence length="135" mass="13595">MLPASTKAGGVLLGTPDVCLTPAPPAPPVPVPYPNVAQLASAQNVSLQVLIENKETVLVGSMVPNSSGDEAGVNGGVVSGMNMGPAQLKLGSSKVYFQGRQAVYLTALSAHNGTNANMPAGLVTAPSQAKVFVMP</sequence>
<dbReference type="STRING" id="1192034.CAP_5251"/>
<dbReference type="Pfam" id="PF13665">
    <property type="entry name" value="Tox-PAAR-like"/>
    <property type="match status" value="1"/>
</dbReference>
<organism evidence="1 2">
    <name type="scientific">Chondromyces apiculatus DSM 436</name>
    <dbReference type="NCBI Taxonomy" id="1192034"/>
    <lineage>
        <taxon>Bacteria</taxon>
        <taxon>Pseudomonadati</taxon>
        <taxon>Myxococcota</taxon>
        <taxon>Polyangia</taxon>
        <taxon>Polyangiales</taxon>
        <taxon>Polyangiaceae</taxon>
        <taxon>Chondromyces</taxon>
    </lineage>
</organism>
<proteinExistence type="predicted"/>
<dbReference type="Proteomes" id="UP000019678">
    <property type="component" value="Unassembled WGS sequence"/>
</dbReference>